<evidence type="ECO:0000313" key="1">
    <source>
        <dbReference type="EMBL" id="VVV00749.1"/>
    </source>
</evidence>
<accession>A0AC61Y8D2</accession>
<comment type="caution">
    <text evidence="1">The sequence shown here is derived from an EMBL/GenBank/DDBJ whole genome shotgun (WGS) entry which is preliminary data.</text>
</comment>
<sequence length="418" mass="47315">MFSLERWEEIFETISKNKLRTFLTGVSVASGIFILVILLGVSTGMQNGVQQQFQRDAANRISVWTGVTSVEYKGLNPGRRIQLKNRDYALADRKYKDQLEYKSALYRIWGGLVNYKNESGSYRVEGVLPDYQFLESEDLTEGRYINYSDNDQYRKVAVIGMKVYNDLFKDKKPAVNRQIEIRGVLFKVVGVYSDPGGEREEARVFVPLKTAQKVFGAGDNLDQLAFTLPQEDNFEKAVKNSQAFTEKLSRQLKEFHTVAPEDVSAIRINNSLENMKNVYATIYIVRLFFWFVGVATIFAGVVGVSNIMLIIVKERTKEIGIRKALGAQPLSVIGMVLHESIFITIISGFTGLLIGMFFLQFISPYIPFFQSDFIYNPTVNFQVAVTTVLILIIAGAFAGFFPAWRAARIKPIVALRDE</sequence>
<reference evidence="1" key="1">
    <citation type="submission" date="2019-09" db="EMBL/GenBank/DDBJ databases">
        <authorList>
            <person name="Rodrigo-Torres L."/>
            <person name="Arahal R. D."/>
            <person name="Lucena T."/>
        </authorList>
    </citation>
    <scope>NUCLEOTIDE SEQUENCE</scope>
    <source>
        <strain evidence="1">ISS653</strain>
    </source>
</reference>
<proteinExistence type="predicted"/>
<dbReference type="EC" id="3.6.3.-" evidence="1"/>
<organism evidence="1 2">
    <name type="scientific">Mesonia oceanica</name>
    <dbReference type="NCBI Taxonomy" id="2687242"/>
    <lineage>
        <taxon>Bacteria</taxon>
        <taxon>Pseudomonadati</taxon>
        <taxon>Bacteroidota</taxon>
        <taxon>Flavobacteriia</taxon>
        <taxon>Flavobacteriales</taxon>
        <taxon>Flavobacteriaceae</taxon>
        <taxon>Mesonia</taxon>
    </lineage>
</organism>
<keyword evidence="1" id="KW-0067">ATP-binding</keyword>
<keyword evidence="1" id="KW-0547">Nucleotide-binding</keyword>
<dbReference type="Proteomes" id="UP000356253">
    <property type="component" value="Unassembled WGS sequence"/>
</dbReference>
<dbReference type="EMBL" id="CABVMM010000007">
    <property type="protein sequence ID" value="VVV00749.1"/>
    <property type="molecule type" value="Genomic_DNA"/>
</dbReference>
<evidence type="ECO:0000313" key="2">
    <source>
        <dbReference type="Proteomes" id="UP000356253"/>
    </source>
</evidence>
<gene>
    <name evidence="1" type="primary">macB_3</name>
    <name evidence="1" type="ORF">FVB9532_02024</name>
</gene>
<name>A0AC61Y8D2_9FLAO</name>
<keyword evidence="2" id="KW-1185">Reference proteome</keyword>
<protein>
    <submittedName>
        <fullName evidence="1">Macrolide export ATP-binding/permease protein MacB</fullName>
        <ecNumber evidence="1">3.6.3.-</ecNumber>
    </submittedName>
</protein>
<keyword evidence="1" id="KW-0378">Hydrolase</keyword>